<gene>
    <name evidence="1" type="ORF">ADH67_01500</name>
</gene>
<reference evidence="2" key="1">
    <citation type="submission" date="2017-05" db="EMBL/GenBank/DDBJ databases">
        <title>Improved OligoMM genomes.</title>
        <authorList>
            <person name="Garzetti D."/>
        </authorList>
    </citation>
    <scope>NUCLEOTIDE SEQUENCE [LARGE SCALE GENOMIC DNA]</scope>
    <source>
        <strain evidence="2">YL45</strain>
    </source>
</reference>
<comment type="caution">
    <text evidence="1">The sequence shown here is derived from an EMBL/GenBank/DDBJ whole genome shotgun (WGS) entry which is preliminary data.</text>
</comment>
<dbReference type="Proteomes" id="UP000214610">
    <property type="component" value="Unassembled WGS sequence"/>
</dbReference>
<evidence type="ECO:0000313" key="1">
    <source>
        <dbReference type="EMBL" id="OXE51000.1"/>
    </source>
</evidence>
<protein>
    <submittedName>
        <fullName evidence="1">Uncharacterized protein</fullName>
    </submittedName>
</protein>
<organism evidence="1 2">
    <name type="scientific">Turicimonas muris</name>
    <dbReference type="NCBI Taxonomy" id="1796652"/>
    <lineage>
        <taxon>Bacteria</taxon>
        <taxon>Pseudomonadati</taxon>
        <taxon>Pseudomonadota</taxon>
        <taxon>Betaproteobacteria</taxon>
        <taxon>Burkholderiales</taxon>
        <taxon>Sutterellaceae</taxon>
        <taxon>Turicimonas</taxon>
    </lineage>
</organism>
<proteinExistence type="predicted"/>
<dbReference type="AlphaFoldDB" id="A0A227KR57"/>
<accession>A0A227KR57</accession>
<sequence length="64" mass="7638">MQLQERSKIDSRNVTKYKGGTFIDCDFDSFKEYYLKDFLLRSECVQRKRKQPLNSMKEFSGCSL</sequence>
<evidence type="ECO:0000313" key="2">
    <source>
        <dbReference type="Proteomes" id="UP000214610"/>
    </source>
</evidence>
<dbReference type="EMBL" id="NHMP01000001">
    <property type="protein sequence ID" value="OXE51000.1"/>
    <property type="molecule type" value="Genomic_DNA"/>
</dbReference>
<name>A0A227KR57_9BURK</name>
<keyword evidence="2" id="KW-1185">Reference proteome</keyword>